<accession>A0A1I7B508</accession>
<evidence type="ECO:0000313" key="1">
    <source>
        <dbReference type="EMBL" id="SFT82238.1"/>
    </source>
</evidence>
<dbReference type="STRING" id="1296565.SAMN05660657_03279"/>
<keyword evidence="2" id="KW-1185">Reference proteome</keyword>
<dbReference type="OrthoDB" id="4376915at2"/>
<reference evidence="2" key="1">
    <citation type="submission" date="2016-10" db="EMBL/GenBank/DDBJ databases">
        <authorList>
            <person name="Varghese N."/>
            <person name="Submissions S."/>
        </authorList>
    </citation>
    <scope>NUCLEOTIDE SEQUENCE [LARGE SCALE GENOMIC DNA]</scope>
    <source>
        <strain evidence="2">DSM 46136</strain>
    </source>
</reference>
<name>A0A1I7B508_9ACTN</name>
<dbReference type="AlphaFoldDB" id="A0A1I7B508"/>
<dbReference type="Proteomes" id="UP000199546">
    <property type="component" value="Unassembled WGS sequence"/>
</dbReference>
<protein>
    <recommendedName>
        <fullName evidence="3">Poly(3-hydroxyalkanoate) polymerase subunit PhaE</fullName>
    </recommendedName>
</protein>
<evidence type="ECO:0008006" key="3">
    <source>
        <dbReference type="Google" id="ProtNLM"/>
    </source>
</evidence>
<evidence type="ECO:0000313" key="2">
    <source>
        <dbReference type="Proteomes" id="UP000199546"/>
    </source>
</evidence>
<proteinExistence type="predicted"/>
<sequence>MGLPGPRDLYDRFEEVATPLADELIRSKEFAQAVAFLAGADRTVRAGLGRLAARAWHAVNLPAGTDVKRLRQQVGALDRDLRLLSLQLQRDRREETRRGDDPGPEPA</sequence>
<dbReference type="RefSeq" id="WP_093580833.1">
    <property type="nucleotide sequence ID" value="NZ_FPBA01000012.1"/>
</dbReference>
<dbReference type="EMBL" id="FPBA01000012">
    <property type="protein sequence ID" value="SFT82238.1"/>
    <property type="molecule type" value="Genomic_DNA"/>
</dbReference>
<organism evidence="1 2">
    <name type="scientific">Geodermatophilus amargosae</name>
    <dbReference type="NCBI Taxonomy" id="1296565"/>
    <lineage>
        <taxon>Bacteria</taxon>
        <taxon>Bacillati</taxon>
        <taxon>Actinomycetota</taxon>
        <taxon>Actinomycetes</taxon>
        <taxon>Geodermatophilales</taxon>
        <taxon>Geodermatophilaceae</taxon>
        <taxon>Geodermatophilus</taxon>
    </lineage>
</organism>
<gene>
    <name evidence="1" type="ORF">SAMN05660657_03279</name>
</gene>